<reference evidence="16 17" key="1">
    <citation type="submission" date="2019-01" db="EMBL/GenBank/DDBJ databases">
        <authorList>
            <person name="Chen W.-M."/>
        </authorList>
    </citation>
    <scope>NUCLEOTIDE SEQUENCE [LARGE SCALE GENOMIC DNA]</scope>
    <source>
        <strain evidence="16 17">HPM-16</strain>
    </source>
</reference>
<evidence type="ECO:0000259" key="12">
    <source>
        <dbReference type="Pfam" id="PF02355"/>
    </source>
</evidence>
<keyword evidence="8 11" id="KW-0472">Membrane</keyword>
<dbReference type="GO" id="GO:0006605">
    <property type="term" value="P:protein targeting"/>
    <property type="evidence" value="ECO:0007669"/>
    <property type="project" value="UniProtKB-UniRule"/>
</dbReference>
<dbReference type="GO" id="GO:0043952">
    <property type="term" value="P:protein transport by the Sec complex"/>
    <property type="evidence" value="ECO:0007669"/>
    <property type="project" value="UniProtKB-UniRule"/>
</dbReference>
<evidence type="ECO:0000256" key="8">
    <source>
        <dbReference type="ARBA" id="ARBA00023136"/>
    </source>
</evidence>
<feature type="transmembrane region" description="Helical" evidence="11">
    <location>
        <begin position="455"/>
        <end position="473"/>
    </location>
</feature>
<dbReference type="NCBIfam" id="TIGR00916">
    <property type="entry name" value="2A0604s01"/>
    <property type="match status" value="1"/>
</dbReference>
<dbReference type="HAMAP" id="MF_01463_B">
    <property type="entry name" value="SecD_B"/>
    <property type="match status" value="1"/>
</dbReference>
<gene>
    <name evidence="11 16" type="primary">secD</name>
    <name evidence="16" type="ORF">EOE65_12920</name>
</gene>
<evidence type="ECO:0000313" key="16">
    <source>
        <dbReference type="EMBL" id="RVU29961.1"/>
    </source>
</evidence>
<keyword evidence="4 11" id="KW-0812">Transmembrane</keyword>
<feature type="transmembrane region" description="Helical" evidence="11">
    <location>
        <begin position="480"/>
        <end position="502"/>
    </location>
</feature>
<dbReference type="Pfam" id="PF21760">
    <property type="entry name" value="SecD_1st"/>
    <property type="match status" value="1"/>
</dbReference>
<evidence type="ECO:0000256" key="10">
    <source>
        <dbReference type="ARBA" id="ARBA00068220"/>
    </source>
</evidence>
<organism evidence="16 17">
    <name type="scientific">Neptunomonas marina</name>
    <dbReference type="NCBI Taxonomy" id="1815562"/>
    <lineage>
        <taxon>Bacteria</taxon>
        <taxon>Pseudomonadati</taxon>
        <taxon>Pseudomonadota</taxon>
        <taxon>Gammaproteobacteria</taxon>
        <taxon>Oceanospirillales</taxon>
        <taxon>Oceanospirillaceae</taxon>
        <taxon>Neptunomonas</taxon>
    </lineage>
</organism>
<name>A0A437Q635_9GAMM</name>
<dbReference type="Gene3D" id="3.30.1360.200">
    <property type="match status" value="1"/>
</dbReference>
<dbReference type="InterPro" id="IPR027398">
    <property type="entry name" value="SecD-TM"/>
</dbReference>
<proteinExistence type="inferred from homology"/>
<dbReference type="InterPro" id="IPR005791">
    <property type="entry name" value="SecD"/>
</dbReference>
<dbReference type="Gene3D" id="3.30.70.3400">
    <property type="match status" value="2"/>
</dbReference>
<dbReference type="GO" id="GO:0005886">
    <property type="term" value="C:plasma membrane"/>
    <property type="evidence" value="ECO:0007669"/>
    <property type="project" value="UniProtKB-SubCell"/>
</dbReference>
<dbReference type="Proteomes" id="UP000282818">
    <property type="component" value="Unassembled WGS sequence"/>
</dbReference>
<feature type="domain" description="SecD export protein N-terminal TM" evidence="13">
    <location>
        <begin position="2"/>
        <end position="104"/>
    </location>
</feature>
<evidence type="ECO:0000256" key="9">
    <source>
        <dbReference type="ARBA" id="ARBA00060774"/>
    </source>
</evidence>
<dbReference type="NCBIfam" id="TIGR01129">
    <property type="entry name" value="secD"/>
    <property type="match status" value="1"/>
</dbReference>
<dbReference type="FunFam" id="3.30.1360.200:FF:000001">
    <property type="entry name" value="Protein translocase subunit SecD"/>
    <property type="match status" value="1"/>
</dbReference>
<dbReference type="InterPro" id="IPR048631">
    <property type="entry name" value="SecD_1st"/>
</dbReference>
<feature type="transmembrane region" description="Helical" evidence="11">
    <location>
        <begin position="508"/>
        <end position="530"/>
    </location>
</feature>
<dbReference type="InterPro" id="IPR022813">
    <property type="entry name" value="SecD/SecF_arch_bac"/>
</dbReference>
<comment type="subcellular location">
    <subcellularLocation>
        <location evidence="1 11">Cell membrane</location>
        <topology evidence="1 11">Multi-pass membrane protein</topology>
    </subcellularLocation>
</comment>
<dbReference type="GO" id="GO:0065002">
    <property type="term" value="P:intracellular protein transmembrane transport"/>
    <property type="evidence" value="ECO:0007669"/>
    <property type="project" value="UniProtKB-UniRule"/>
</dbReference>
<dbReference type="Pfam" id="PF13721">
    <property type="entry name" value="SecD-TM1"/>
    <property type="match status" value="1"/>
</dbReference>
<dbReference type="EMBL" id="SACQ01000006">
    <property type="protein sequence ID" value="RVU29961.1"/>
    <property type="molecule type" value="Genomic_DNA"/>
</dbReference>
<dbReference type="InterPro" id="IPR048634">
    <property type="entry name" value="SecD_SecF_C"/>
</dbReference>
<dbReference type="InterPro" id="IPR022646">
    <property type="entry name" value="SecD/SecF_CS"/>
</dbReference>
<sequence>MLNRYPLWKNLLIVFVLLLGALYAAPNLYPEDYAIQLSGTRDIHQVDQALMDKVTAAIENGGLEIKESELLDKSGLIRFTDSETQLKAKQIVSQAVGENYVVALNLAPTTPDWLTDIGAGPMKLGLDLRGGVHFLLEVDMAQAVGQRLDVYVSEIKTKLRQDKLRYRAVEHLDDGSLSVKFSSPETRDQALSLLRKDYPEFLISAEDADGANFLTIMLTEATVRSIEDYAIKQNLTTLRNRVNELGVAEPLVQRQGRNRIVVQLPGVQDAAAAKRIIGKTANLEFRLEAKTDANSALTETYDFRSEPGRKARLEKDIIITGSSVSNAQASFDENGQPQVNISLDSKGGQLMNRTTRNAVKRRMAVLFVEHKSRMVTETVDGEKVEKRVPYVEKKIISLATIQSVLGSQFRITGLDGAGESSELALLLRAGALAAPIYFVEERTVGPSLGAENIELGVTSVQIGFALVLIFMAITYRVFGLLANVALCLNLVLLVAVMSMLSATLTLPGIAGIVLTVGMAVDANVLIFARIKEELKNGLPPQSAINAGFDRAFTTIFDANITTLLAAVILFAMGTGPVKGFAVTLSVGIVTSVFTAIWVTRALVNLTYGGRQLKKLSI</sequence>
<feature type="transmembrane region" description="Helical" evidence="11">
    <location>
        <begin position="579"/>
        <end position="603"/>
    </location>
</feature>
<comment type="subunit">
    <text evidence="11">Forms a complex with SecF. Part of the essential Sec protein translocation apparatus which comprises SecA, SecYEG and auxiliary proteins SecDF-YajC and YidC.</text>
</comment>
<feature type="transmembrane region" description="Helical" evidence="11">
    <location>
        <begin position="551"/>
        <end position="573"/>
    </location>
</feature>
<accession>A0A437Q635</accession>
<dbReference type="FunFam" id="3.30.70.3400:FF:000003">
    <property type="entry name" value="Preprotein translocase subunit SecD"/>
    <property type="match status" value="1"/>
</dbReference>
<keyword evidence="2 11" id="KW-0813">Transport</keyword>
<evidence type="ECO:0000256" key="5">
    <source>
        <dbReference type="ARBA" id="ARBA00022927"/>
    </source>
</evidence>
<feature type="domain" description="Protein translocase subunit SecDF P1" evidence="14">
    <location>
        <begin position="231"/>
        <end position="288"/>
    </location>
</feature>
<comment type="function">
    <text evidence="11">Part of the Sec protein translocase complex. Interacts with the SecYEG preprotein conducting channel. SecDF uses the proton motive force (PMF) to complete protein translocation after the ATP-dependent function of SecA.</text>
</comment>
<dbReference type="Pfam" id="PF22599">
    <property type="entry name" value="SecDF_P1_head"/>
    <property type="match status" value="1"/>
</dbReference>
<dbReference type="Gene3D" id="1.20.1640.10">
    <property type="entry name" value="Multidrug efflux transporter AcrB transmembrane domain"/>
    <property type="match status" value="1"/>
</dbReference>
<evidence type="ECO:0000259" key="14">
    <source>
        <dbReference type="Pfam" id="PF21760"/>
    </source>
</evidence>
<evidence type="ECO:0000256" key="1">
    <source>
        <dbReference type="ARBA" id="ARBA00004651"/>
    </source>
</evidence>
<dbReference type="Pfam" id="PF07549">
    <property type="entry name" value="Sec_GG"/>
    <property type="match status" value="1"/>
</dbReference>
<dbReference type="FunFam" id="1.20.1640.10:FF:000004">
    <property type="entry name" value="Protein translocase subunit SecD"/>
    <property type="match status" value="1"/>
</dbReference>
<comment type="caution">
    <text evidence="16">The sequence shown here is derived from an EMBL/GenBank/DDBJ whole genome shotgun (WGS) entry which is preliminary data.</text>
</comment>
<dbReference type="GO" id="GO:0015450">
    <property type="term" value="F:protein-transporting ATPase activity"/>
    <property type="evidence" value="ECO:0007669"/>
    <property type="project" value="InterPro"/>
</dbReference>
<protein>
    <recommendedName>
        <fullName evidence="10 11">Protein translocase subunit SecD</fullName>
    </recommendedName>
</protein>
<keyword evidence="7 11" id="KW-0811">Translocation</keyword>
<dbReference type="AlphaFoldDB" id="A0A437Q635"/>
<evidence type="ECO:0000256" key="4">
    <source>
        <dbReference type="ARBA" id="ARBA00022692"/>
    </source>
</evidence>
<feature type="domain" description="SecDF P1 head subdomain" evidence="15">
    <location>
        <begin position="300"/>
        <end position="434"/>
    </location>
</feature>
<keyword evidence="17" id="KW-1185">Reference proteome</keyword>
<evidence type="ECO:0000256" key="2">
    <source>
        <dbReference type="ARBA" id="ARBA00022448"/>
    </source>
</evidence>
<evidence type="ECO:0000259" key="13">
    <source>
        <dbReference type="Pfam" id="PF13721"/>
    </source>
</evidence>
<evidence type="ECO:0000259" key="15">
    <source>
        <dbReference type="Pfam" id="PF22599"/>
    </source>
</evidence>
<keyword evidence="6 11" id="KW-1133">Transmembrane helix</keyword>
<evidence type="ECO:0000256" key="7">
    <source>
        <dbReference type="ARBA" id="ARBA00023010"/>
    </source>
</evidence>
<dbReference type="PANTHER" id="PTHR30081">
    <property type="entry name" value="PROTEIN-EXPORT MEMBRANE PROTEIN SEC"/>
    <property type="match status" value="1"/>
</dbReference>
<dbReference type="SUPFAM" id="SSF82866">
    <property type="entry name" value="Multidrug efflux transporter AcrB transmembrane domain"/>
    <property type="match status" value="1"/>
</dbReference>
<dbReference type="InterPro" id="IPR055344">
    <property type="entry name" value="SecD_SecF_C_bact"/>
</dbReference>
<dbReference type="InterPro" id="IPR054384">
    <property type="entry name" value="SecDF_P1_head"/>
</dbReference>
<dbReference type="Pfam" id="PF02355">
    <property type="entry name" value="SecD_SecF_C"/>
    <property type="match status" value="1"/>
</dbReference>
<dbReference type="RefSeq" id="WP_127694746.1">
    <property type="nucleotide sequence ID" value="NZ_SACQ01000006.1"/>
</dbReference>
<comment type="caution">
    <text evidence="11">Lacks conserved residue(s) required for the propagation of feature annotation.</text>
</comment>
<evidence type="ECO:0000256" key="6">
    <source>
        <dbReference type="ARBA" id="ARBA00022989"/>
    </source>
</evidence>
<evidence type="ECO:0000313" key="17">
    <source>
        <dbReference type="Proteomes" id="UP000282818"/>
    </source>
</evidence>
<comment type="similarity">
    <text evidence="9 11">Belongs to the SecD/SecF family. SecD subfamily.</text>
</comment>
<evidence type="ECO:0000256" key="11">
    <source>
        <dbReference type="HAMAP-Rule" id="MF_01463"/>
    </source>
</evidence>
<dbReference type="PANTHER" id="PTHR30081:SF1">
    <property type="entry name" value="PROTEIN TRANSLOCASE SUBUNIT SECD"/>
    <property type="match status" value="1"/>
</dbReference>
<evidence type="ECO:0000256" key="3">
    <source>
        <dbReference type="ARBA" id="ARBA00022475"/>
    </source>
</evidence>
<feature type="domain" description="Protein export membrane protein SecD/SecF C-terminal" evidence="12">
    <location>
        <begin position="439"/>
        <end position="604"/>
    </location>
</feature>
<keyword evidence="5 11" id="KW-0653">Protein transport</keyword>
<keyword evidence="3 11" id="KW-1003">Cell membrane</keyword>